<reference evidence="1" key="2">
    <citation type="submission" date="2025-08" db="UniProtKB">
        <authorList>
            <consortium name="Ensembl"/>
        </authorList>
    </citation>
    <scope>IDENTIFICATION</scope>
</reference>
<reference evidence="1" key="3">
    <citation type="submission" date="2025-09" db="UniProtKB">
        <authorList>
            <consortium name="Ensembl"/>
        </authorList>
    </citation>
    <scope>IDENTIFICATION</scope>
</reference>
<protein>
    <submittedName>
        <fullName evidence="1">Fatty acid binding protein 4, adipocyte</fullName>
    </submittedName>
</protein>
<gene>
    <name evidence="1" type="primary">FABP12</name>
</gene>
<reference evidence="1" key="1">
    <citation type="submission" date="2020-11" db="EMBL/GenBank/DDBJ databases">
        <authorList>
            <person name="Davenport K.M."/>
            <person name="Bickhart D.M."/>
            <person name="Smith T.P.L."/>
            <person name="Murdoch B.M."/>
            <person name="Rosen B.D."/>
        </authorList>
    </citation>
    <scope>NUCLEOTIDE SEQUENCE [LARGE SCALE GENOMIC DNA]</scope>
    <source>
        <strain evidence="1">OAR_USU_Benz2616</strain>
    </source>
</reference>
<sequence>PCIRPPLTHTSDEDPWALTGIGRASRKLGCLAKPTVTIITKEDLITIKTKSIFKNNEISFKLGEEFEETTPGGHKTKSTVILDDGSLIQVQDWDGKEITIRRKLVDEKLVVESVVNNVTCTRTYERVQTNPVSNS</sequence>
<name>A0AC11DJ82_SHEEP</name>
<dbReference type="Ensembl" id="ENSOART00020063756.1">
    <property type="protein sequence ID" value="ENSOARP00020043704.1"/>
    <property type="gene ID" value="ENSOARG00020017651.2"/>
</dbReference>
<evidence type="ECO:0000313" key="1">
    <source>
        <dbReference type="Ensembl" id="ENSOARP00020043704.1"/>
    </source>
</evidence>
<organism evidence="1">
    <name type="scientific">Ovis aries</name>
    <name type="common">Sheep</name>
    <dbReference type="NCBI Taxonomy" id="9940"/>
    <lineage>
        <taxon>Eukaryota</taxon>
        <taxon>Metazoa</taxon>
        <taxon>Chordata</taxon>
        <taxon>Craniata</taxon>
        <taxon>Vertebrata</taxon>
        <taxon>Euteleostomi</taxon>
        <taxon>Mammalia</taxon>
        <taxon>Eutheria</taxon>
        <taxon>Laurasiatheria</taxon>
        <taxon>Artiodactyla</taxon>
        <taxon>Ruminantia</taxon>
        <taxon>Pecora</taxon>
        <taxon>Bovidae</taxon>
        <taxon>Caprinae</taxon>
        <taxon>Ovis</taxon>
    </lineage>
</organism>
<proteinExistence type="predicted"/>
<accession>A0AC11DJ82</accession>